<dbReference type="PANTHER" id="PTHR23058:SF0">
    <property type="entry name" value="PEROXISOMAL MEMBRANE PROTEIN PEX14"/>
    <property type="match status" value="1"/>
</dbReference>
<dbReference type="AlphaFoldDB" id="A0A183UPE2"/>
<comment type="similarity">
    <text evidence="1 10">Belongs to the peroxin-14 family.</text>
</comment>
<protein>
    <recommendedName>
        <fullName evidence="7 10">Peroxisomal membrane protein PEX14</fullName>
    </recommendedName>
    <alternativeName>
        <fullName evidence="8 10">Peroxin-14</fullName>
    </alternativeName>
</protein>
<evidence type="ECO:0000256" key="2">
    <source>
        <dbReference type="ARBA" id="ARBA00022448"/>
    </source>
</evidence>
<feature type="region of interest" description="Disordered" evidence="11">
    <location>
        <begin position="332"/>
        <end position="366"/>
    </location>
</feature>
<feature type="compositionally biased region" description="Polar residues" evidence="11">
    <location>
        <begin position="355"/>
        <end position="366"/>
    </location>
</feature>
<keyword evidence="5 10" id="KW-0472">Membrane</keyword>
<evidence type="ECO:0000256" key="3">
    <source>
        <dbReference type="ARBA" id="ARBA00022927"/>
    </source>
</evidence>
<proteinExistence type="inferred from homology"/>
<evidence type="ECO:0000256" key="9">
    <source>
        <dbReference type="ARBA" id="ARBA00046271"/>
    </source>
</evidence>
<evidence type="ECO:0000313" key="13">
    <source>
        <dbReference type="EMBL" id="VDM41683.1"/>
    </source>
</evidence>
<evidence type="ECO:0000313" key="14">
    <source>
        <dbReference type="Proteomes" id="UP000050794"/>
    </source>
</evidence>
<accession>A0A183UPE2</accession>
<dbReference type="WBParaSite" id="TCNE_0001036201-mRNA-1">
    <property type="protein sequence ID" value="TCNE_0001036201-mRNA-1"/>
    <property type="gene ID" value="TCNE_0001036201"/>
</dbReference>
<evidence type="ECO:0000259" key="12">
    <source>
        <dbReference type="Pfam" id="PF04695"/>
    </source>
</evidence>
<evidence type="ECO:0000256" key="6">
    <source>
        <dbReference type="ARBA" id="ARBA00023140"/>
    </source>
</evidence>
<reference evidence="13 14" key="2">
    <citation type="submission" date="2018-11" db="EMBL/GenBank/DDBJ databases">
        <authorList>
            <consortium name="Pathogen Informatics"/>
        </authorList>
    </citation>
    <scope>NUCLEOTIDE SEQUENCE [LARGE SCALE GENOMIC DNA]</scope>
</reference>
<keyword evidence="6 10" id="KW-0576">Peroxisome</keyword>
<dbReference type="GO" id="GO:0005778">
    <property type="term" value="C:peroxisomal membrane"/>
    <property type="evidence" value="ECO:0007669"/>
    <property type="project" value="UniProtKB-SubCell"/>
</dbReference>
<keyword evidence="3 10" id="KW-0653">Protein transport</keyword>
<dbReference type="EMBL" id="UYWY01020476">
    <property type="protein sequence ID" value="VDM41683.1"/>
    <property type="molecule type" value="Genomic_DNA"/>
</dbReference>
<reference evidence="15" key="1">
    <citation type="submission" date="2016-06" db="UniProtKB">
        <authorList>
            <consortium name="WormBaseParasite"/>
        </authorList>
    </citation>
    <scope>IDENTIFICATION</scope>
</reference>
<gene>
    <name evidence="13" type="ORF">TCNE_LOCUS10362</name>
</gene>
<feature type="domain" description="Peroxisome membrane anchor protein Pex14p N-terminal" evidence="12">
    <location>
        <begin position="17"/>
        <end position="58"/>
    </location>
</feature>
<evidence type="ECO:0000256" key="5">
    <source>
        <dbReference type="ARBA" id="ARBA00023136"/>
    </source>
</evidence>
<dbReference type="PANTHER" id="PTHR23058">
    <property type="entry name" value="PEROXISOMAL MEMBRANE PROTEIN PEX14"/>
    <property type="match status" value="1"/>
</dbReference>
<evidence type="ECO:0000313" key="15">
    <source>
        <dbReference type="WBParaSite" id="TCNE_0001036201-mRNA-1"/>
    </source>
</evidence>
<dbReference type="Proteomes" id="UP000050794">
    <property type="component" value="Unassembled WGS sequence"/>
</dbReference>
<keyword evidence="4" id="KW-0811">Translocation</keyword>
<dbReference type="Pfam" id="PF04695">
    <property type="entry name" value="Pex14_N"/>
    <property type="match status" value="1"/>
</dbReference>
<organism evidence="14 15">
    <name type="scientific">Toxocara canis</name>
    <name type="common">Canine roundworm</name>
    <dbReference type="NCBI Taxonomy" id="6265"/>
    <lineage>
        <taxon>Eukaryota</taxon>
        <taxon>Metazoa</taxon>
        <taxon>Ecdysozoa</taxon>
        <taxon>Nematoda</taxon>
        <taxon>Chromadorea</taxon>
        <taxon>Rhabditida</taxon>
        <taxon>Spirurina</taxon>
        <taxon>Ascaridomorpha</taxon>
        <taxon>Ascaridoidea</taxon>
        <taxon>Toxocaridae</taxon>
        <taxon>Toxocara</taxon>
    </lineage>
</organism>
<name>A0A183UPE2_TOXCA</name>
<dbReference type="GO" id="GO:0005102">
    <property type="term" value="F:signaling receptor binding"/>
    <property type="evidence" value="ECO:0007669"/>
    <property type="project" value="TreeGrafter"/>
</dbReference>
<comment type="subcellular location">
    <subcellularLocation>
        <location evidence="9 10">Peroxisome membrane</location>
    </subcellularLocation>
</comment>
<dbReference type="GO" id="GO:1990429">
    <property type="term" value="C:peroxisomal importomer complex"/>
    <property type="evidence" value="ECO:0007669"/>
    <property type="project" value="TreeGrafter"/>
</dbReference>
<comment type="function">
    <text evidence="10">Component of the PEX13-PEX14 docking complex, a translocon channel that specifically mediates the import of peroxisomal cargo proteins bound to PEX5 receptor. The PEX13-PEX14 docking complex forms a large import pore which can be opened to a diameter of about 9 nm. Mechanistically, PEX5 receptor along with cargo proteins associates with the PEX14 subunit of the PEX13-PEX14 docking complex in the cytosol, leading to the insertion of the receptor into the organelle membrane with the concomitant translocation of the cargo into the peroxisome matrix.</text>
</comment>
<evidence type="ECO:0000256" key="7">
    <source>
        <dbReference type="ARBA" id="ARBA00029502"/>
    </source>
</evidence>
<dbReference type="Gene3D" id="1.10.10.10">
    <property type="entry name" value="Winged helix-like DNA-binding domain superfamily/Winged helix DNA-binding domain"/>
    <property type="match status" value="1"/>
</dbReference>
<keyword evidence="2 10" id="KW-0813">Transport</keyword>
<dbReference type="InterPro" id="IPR006785">
    <property type="entry name" value="Pex14_N"/>
</dbReference>
<evidence type="ECO:0000256" key="4">
    <source>
        <dbReference type="ARBA" id="ARBA00023010"/>
    </source>
</evidence>
<dbReference type="GO" id="GO:0016560">
    <property type="term" value="P:protein import into peroxisome matrix, docking"/>
    <property type="evidence" value="ECO:0007669"/>
    <property type="project" value="UniProtKB-UniRule"/>
</dbReference>
<dbReference type="InterPro" id="IPR025655">
    <property type="entry name" value="PEX14"/>
</dbReference>
<sequence>MGETDLDGLEPFSASPRAEMVQAARKFMSAPKVRQTSFEEQKRFLLGKGVTETEIDEARRTLPPPMAESAAVDYVGASPNMREYGQVRERSGRICSMQFANTMIVMGGIFYMSYRFLRSFILPRFFNVPDPGTTEQRQLQQQMSELQNSMKFVMDSVVQTLRTVNQQQEQLNALLLMKSSEGSAGDGLQRLQSDISIVKSLLLNQNQFPAIPANIVARSSSQSVPAWQKAKNITPCSPTLPNSDRSQTRITTDGEWIDEADKSACIGPEMNIKNKLTSAQMNRAGSFKYSEQKHLLKGNFDPKNSDVSAVLVICFLWQQNLVAEMRDLSRNGYQTPSADVDIPAEDMMNDREVEQTMSSGSRDSSA</sequence>
<keyword evidence="14" id="KW-1185">Reference proteome</keyword>
<evidence type="ECO:0000256" key="8">
    <source>
        <dbReference type="ARBA" id="ARBA00029691"/>
    </source>
</evidence>
<evidence type="ECO:0000256" key="10">
    <source>
        <dbReference type="RuleBase" id="RU367032"/>
    </source>
</evidence>
<evidence type="ECO:0000256" key="11">
    <source>
        <dbReference type="SAM" id="MobiDB-lite"/>
    </source>
</evidence>
<evidence type="ECO:0000256" key="1">
    <source>
        <dbReference type="ARBA" id="ARBA00005443"/>
    </source>
</evidence>
<dbReference type="InterPro" id="IPR036388">
    <property type="entry name" value="WH-like_DNA-bd_sf"/>
</dbReference>